<evidence type="ECO:0000256" key="1">
    <source>
        <dbReference type="ARBA" id="ARBA00004123"/>
    </source>
</evidence>
<dbReference type="GO" id="GO:0007062">
    <property type="term" value="P:sister chromatid cohesion"/>
    <property type="evidence" value="ECO:0007669"/>
    <property type="project" value="UniProtKB-ARBA"/>
</dbReference>
<keyword evidence="2" id="KW-0227">DNA damage</keyword>
<sequence>MKEFIAKDLLGHTNMDMKVSIASCLGEITRIIVPDAPYDDDIMKEIFGLIVAAFKNLDEMLSRSFPKRVSILEIVAKVRSCVLMLDLDFDDLILEMFQYFLKTITSKHSDTIFSSMETIMTLV</sequence>
<comment type="subcellular location">
    <subcellularLocation>
        <location evidence="1">Nucleus</location>
    </subcellularLocation>
</comment>
<proteinExistence type="predicted"/>
<keyword evidence="4" id="KW-0539">Nucleus</keyword>
<organism evidence="5 6">
    <name type="scientific">Dendrobium thyrsiflorum</name>
    <name type="common">Pinecone-like raceme dendrobium</name>
    <name type="synonym">Orchid</name>
    <dbReference type="NCBI Taxonomy" id="117978"/>
    <lineage>
        <taxon>Eukaryota</taxon>
        <taxon>Viridiplantae</taxon>
        <taxon>Streptophyta</taxon>
        <taxon>Embryophyta</taxon>
        <taxon>Tracheophyta</taxon>
        <taxon>Spermatophyta</taxon>
        <taxon>Magnoliopsida</taxon>
        <taxon>Liliopsida</taxon>
        <taxon>Asparagales</taxon>
        <taxon>Orchidaceae</taxon>
        <taxon>Epidendroideae</taxon>
        <taxon>Malaxideae</taxon>
        <taxon>Dendrobiinae</taxon>
        <taxon>Dendrobium</taxon>
    </lineage>
</organism>
<evidence type="ECO:0000256" key="2">
    <source>
        <dbReference type="ARBA" id="ARBA00022763"/>
    </source>
</evidence>
<dbReference type="PANTHER" id="PTHR12663">
    <property type="entry name" value="ANDROGEN INDUCED INHIBITOR OF PROLIFERATION AS3 / PDS5-RELATED"/>
    <property type="match status" value="1"/>
</dbReference>
<keyword evidence="6" id="KW-1185">Reference proteome</keyword>
<comment type="caution">
    <text evidence="5">The sequence shown here is derived from an EMBL/GenBank/DDBJ whole genome shotgun (WGS) entry which is preliminary data.</text>
</comment>
<accession>A0ABD0VK33</accession>
<dbReference type="GO" id="GO:0006281">
    <property type="term" value="P:DNA repair"/>
    <property type="evidence" value="ECO:0007669"/>
    <property type="project" value="UniProtKB-KW"/>
</dbReference>
<protein>
    <submittedName>
        <fullName evidence="5">Uncharacterized protein</fullName>
    </submittedName>
</protein>
<name>A0ABD0VK33_DENTH</name>
<evidence type="ECO:0000256" key="4">
    <source>
        <dbReference type="ARBA" id="ARBA00023242"/>
    </source>
</evidence>
<evidence type="ECO:0000256" key="3">
    <source>
        <dbReference type="ARBA" id="ARBA00023204"/>
    </source>
</evidence>
<dbReference type="Pfam" id="PF20168">
    <property type="entry name" value="PDS5"/>
    <property type="match status" value="1"/>
</dbReference>
<dbReference type="GO" id="GO:0005634">
    <property type="term" value="C:nucleus"/>
    <property type="evidence" value="ECO:0007669"/>
    <property type="project" value="UniProtKB-SubCell"/>
</dbReference>
<dbReference type="EMBL" id="JANQDX010000006">
    <property type="protein sequence ID" value="KAL0923001.1"/>
    <property type="molecule type" value="Genomic_DNA"/>
</dbReference>
<reference evidence="5 6" key="1">
    <citation type="journal article" date="2024" name="Plant Biotechnol. J.">
        <title>Dendrobium thyrsiflorum genome and its molecular insights into genes involved in important horticultural traits.</title>
        <authorList>
            <person name="Chen B."/>
            <person name="Wang J.Y."/>
            <person name="Zheng P.J."/>
            <person name="Li K.L."/>
            <person name="Liang Y.M."/>
            <person name="Chen X.F."/>
            <person name="Zhang C."/>
            <person name="Zhao X."/>
            <person name="He X."/>
            <person name="Zhang G.Q."/>
            <person name="Liu Z.J."/>
            <person name="Xu Q."/>
        </authorList>
    </citation>
    <scope>NUCLEOTIDE SEQUENCE [LARGE SCALE GENOMIC DNA]</scope>
    <source>
        <strain evidence="5">GZMU011</strain>
    </source>
</reference>
<evidence type="ECO:0000313" key="6">
    <source>
        <dbReference type="Proteomes" id="UP001552299"/>
    </source>
</evidence>
<dbReference type="AlphaFoldDB" id="A0ABD0VK33"/>
<evidence type="ECO:0000313" key="5">
    <source>
        <dbReference type="EMBL" id="KAL0923001.1"/>
    </source>
</evidence>
<dbReference type="PANTHER" id="PTHR12663:SF3">
    <property type="entry name" value="SISTER CHROMATID COHESION PROTEIN PDS5 HOMOLOG C"/>
    <property type="match status" value="1"/>
</dbReference>
<keyword evidence="3" id="KW-0234">DNA repair</keyword>
<dbReference type="Proteomes" id="UP001552299">
    <property type="component" value="Unassembled WGS sequence"/>
</dbReference>
<dbReference type="InterPro" id="IPR039776">
    <property type="entry name" value="Pds5"/>
</dbReference>
<gene>
    <name evidence="5" type="ORF">M5K25_007042</name>
</gene>